<keyword evidence="3" id="KW-1185">Reference proteome</keyword>
<proteinExistence type="predicted"/>
<protein>
    <recommendedName>
        <fullName evidence="1">F-box domain-containing protein</fullName>
    </recommendedName>
</protein>
<sequence length="460" mass="53239">MALQDLPPEVSSLILGELFEHRNPHLDESRDNVQHICTARLVCREWNSLAAVHLFRSIILAYTDEEFKCWNGILDSPTRVINHARNVFIRTAPLDDHPEGIWNAWEEDVYNALLNATGRIAELENIDSLHLRFSRHCAGSEDEYPRDDVVETIALRQQMLDSVFKAMQQRYGNSGRSGRPIHSLTIENLQNLPLPEFTSSSLFKEVTEHVNHLHLMVAEEDNEAGPDWDMYKVERREFEPSLHRQWLQPLSDHLVSLTLYFRTCWGSIPGYFDGEGLIFPKLKTLNLGNFVIGHHRQFDWVLNQPSLTSLRLDKCSIVSHISISRENVDDWHVRTHDWDEYPEGSFGIYEGYMMYGFPGTWETIFDDIRTSLPNLTDFRFQNDDYSLVFPVRLELLSCELSKKRYIGFDISDWIEACVDSGEVEFGGFPDASFNRSEETALGDESALSALQQAIRMRWEH</sequence>
<evidence type="ECO:0000313" key="2">
    <source>
        <dbReference type="EMBL" id="KAF9893541.1"/>
    </source>
</evidence>
<dbReference type="PANTHER" id="PTHR42057:SF2">
    <property type="entry name" value="F-BOX DOMAIN PROTEIN (AFU_ORTHOLOGUE AFUA_4G00200)-RELATED"/>
    <property type="match status" value="1"/>
</dbReference>
<dbReference type="AlphaFoldDB" id="A0AAD4CVZ1"/>
<accession>A0AAD4CVZ1</accession>
<gene>
    <name evidence="2" type="ORF">FE257_010853</name>
</gene>
<comment type="caution">
    <text evidence="2">The sequence shown here is derived from an EMBL/GenBank/DDBJ whole genome shotgun (WGS) entry which is preliminary data.</text>
</comment>
<name>A0AAD4CVZ1_ASPNN</name>
<feature type="domain" description="F-box" evidence="1">
    <location>
        <begin position="3"/>
        <end position="58"/>
    </location>
</feature>
<dbReference type="EMBL" id="VCAU01000007">
    <property type="protein sequence ID" value="KAF9893541.1"/>
    <property type="molecule type" value="Genomic_DNA"/>
</dbReference>
<reference evidence="2" key="1">
    <citation type="journal article" date="2019" name="Beilstein J. Org. Chem.">
        <title>Nanangenines: drimane sesquiterpenoids as the dominant metabolite cohort of a novel Australian fungus, Aspergillus nanangensis.</title>
        <authorList>
            <person name="Lacey H.J."/>
            <person name="Gilchrist C.L.M."/>
            <person name="Crombie A."/>
            <person name="Kalaitzis J.A."/>
            <person name="Vuong D."/>
            <person name="Rutledge P.J."/>
            <person name="Turner P."/>
            <person name="Pitt J.I."/>
            <person name="Lacey E."/>
            <person name="Chooi Y.H."/>
            <person name="Piggott A.M."/>
        </authorList>
    </citation>
    <scope>NUCLEOTIDE SEQUENCE</scope>
    <source>
        <strain evidence="2">MST-FP2251</strain>
    </source>
</reference>
<dbReference type="PANTHER" id="PTHR42057">
    <property type="entry name" value="F-BOX DOMAIN PROTEIN (AFU_ORTHOLOGUE AFUA_4G00200)"/>
    <property type="match status" value="1"/>
</dbReference>
<evidence type="ECO:0000259" key="1">
    <source>
        <dbReference type="Pfam" id="PF12937"/>
    </source>
</evidence>
<organism evidence="2 3">
    <name type="scientific">Aspergillus nanangensis</name>
    <dbReference type="NCBI Taxonomy" id="2582783"/>
    <lineage>
        <taxon>Eukaryota</taxon>
        <taxon>Fungi</taxon>
        <taxon>Dikarya</taxon>
        <taxon>Ascomycota</taxon>
        <taxon>Pezizomycotina</taxon>
        <taxon>Eurotiomycetes</taxon>
        <taxon>Eurotiomycetidae</taxon>
        <taxon>Eurotiales</taxon>
        <taxon>Aspergillaceae</taxon>
        <taxon>Aspergillus</taxon>
        <taxon>Aspergillus subgen. Circumdati</taxon>
    </lineage>
</organism>
<evidence type="ECO:0000313" key="3">
    <source>
        <dbReference type="Proteomes" id="UP001194746"/>
    </source>
</evidence>
<reference evidence="2" key="2">
    <citation type="submission" date="2020-02" db="EMBL/GenBank/DDBJ databases">
        <authorList>
            <person name="Gilchrist C.L.M."/>
            <person name="Chooi Y.-H."/>
        </authorList>
    </citation>
    <scope>NUCLEOTIDE SEQUENCE</scope>
    <source>
        <strain evidence="2">MST-FP2251</strain>
    </source>
</reference>
<dbReference type="InterPro" id="IPR001810">
    <property type="entry name" value="F-box_dom"/>
</dbReference>
<dbReference type="Pfam" id="PF12937">
    <property type="entry name" value="F-box-like"/>
    <property type="match status" value="1"/>
</dbReference>
<dbReference type="Proteomes" id="UP001194746">
    <property type="component" value="Unassembled WGS sequence"/>
</dbReference>